<feature type="region of interest" description="Disordered" evidence="3">
    <location>
        <begin position="546"/>
        <end position="702"/>
    </location>
</feature>
<proteinExistence type="predicted"/>
<dbReference type="SMART" id="SM00360">
    <property type="entry name" value="RRM"/>
    <property type="match status" value="2"/>
</dbReference>
<dbReference type="SUPFAM" id="SSF54928">
    <property type="entry name" value="RNA-binding domain, RBD"/>
    <property type="match status" value="2"/>
</dbReference>
<feature type="region of interest" description="Disordered" evidence="3">
    <location>
        <begin position="72"/>
        <end position="353"/>
    </location>
</feature>
<dbReference type="InterPro" id="IPR034221">
    <property type="entry name" value="RBM34_RRM2"/>
</dbReference>
<dbReference type="OrthoDB" id="442677at2759"/>
<feature type="domain" description="RRM" evidence="4">
    <location>
        <begin position="464"/>
        <end position="543"/>
    </location>
</feature>
<feature type="compositionally biased region" description="Polar residues" evidence="3">
    <location>
        <begin position="606"/>
        <end position="626"/>
    </location>
</feature>
<evidence type="ECO:0000256" key="3">
    <source>
        <dbReference type="SAM" id="MobiDB-lite"/>
    </source>
</evidence>
<dbReference type="GO" id="GO:0003723">
    <property type="term" value="F:RNA binding"/>
    <property type="evidence" value="ECO:0007669"/>
    <property type="project" value="UniProtKB-UniRule"/>
</dbReference>
<sequence>MDYVVGSVAALISGNVTPNRPRKFKKALTPTKHQPSPNVTPKSEFVEDRSIFLSPTMQKKKAIVKKSPKRIFQNPDLDVTNEDEVNSSVSSPKAIKVKKHLKDELDGTAVKTDEILLSPKSPKKTNDNVNDLAKKEKKLQTSEDNEPEVNKSISKKKKKQRTSVSENENLSIDENNLKEKDNEKENAATNVASETTTSKKKRKKSKSVVHTEVEQEANDDEPLESNESTKSNNIQDHVKTKNKNKKNKVQPNVPTKSEDTSVSIETNVQSPKKKNKKKKKSQANVETNEVMEINPNAVTNEDTDSEHESDDEMESESEEINKKALDPGPAEESSDEEEQKPKNEAPKKEETLITEDEVKRTIFVGNVPFSTKCKKEIKKIFSQYGQIETVRIRTVPVKDATVTPKVAVIKNELHPDRSTVNVYVKFADAGSVEKALCENNTVLRDHHLRVSRSDSRGTEHDPKCSVFVGNIPFAIEDETLRAKFEKCGEIESVRIIRDKKTNAGKGFGYINFASKDGVELALALTEEDLTIKNRILRVKRCTQMTQKKVIKPNNRQGYQNQGQNRQIHQNQGPNRQGYQNQGQNRQGYQNQGQNRQGYQNQGQNQKFQKTSYGRQDVNNFNKGRFNNSDDKNEGAYRRVMNKRKNQNGGEGPPNKRQNLNQPHKEKKVRKEFVGMTAEKKKKHKFDKGQKKKKVLSEILTKK</sequence>
<feature type="compositionally biased region" description="Basic and acidic residues" evidence="3">
    <location>
        <begin position="627"/>
        <end position="636"/>
    </location>
</feature>
<evidence type="ECO:0000256" key="2">
    <source>
        <dbReference type="PROSITE-ProRule" id="PRU00176"/>
    </source>
</evidence>
<feature type="compositionally biased region" description="Polar residues" evidence="3">
    <location>
        <begin position="162"/>
        <end position="172"/>
    </location>
</feature>
<evidence type="ECO:0000256" key="1">
    <source>
        <dbReference type="ARBA" id="ARBA00022884"/>
    </source>
</evidence>
<evidence type="ECO:0000313" key="5">
    <source>
        <dbReference type="EMBL" id="CAH0721325.1"/>
    </source>
</evidence>
<evidence type="ECO:0000259" key="4">
    <source>
        <dbReference type="PROSITE" id="PS50102"/>
    </source>
</evidence>
<feature type="compositionally biased region" description="Polar residues" evidence="3">
    <location>
        <begin position="31"/>
        <end position="41"/>
    </location>
</feature>
<feature type="compositionally biased region" description="Basic and acidic residues" evidence="3">
    <location>
        <begin position="339"/>
        <end position="353"/>
    </location>
</feature>
<name>A0A8J9V7B1_9NEOP</name>
<dbReference type="InterPro" id="IPR035979">
    <property type="entry name" value="RBD_domain_sf"/>
</dbReference>
<organism evidence="5 6">
    <name type="scientific">Brenthis ino</name>
    <name type="common">lesser marbled fritillary</name>
    <dbReference type="NCBI Taxonomy" id="405034"/>
    <lineage>
        <taxon>Eukaryota</taxon>
        <taxon>Metazoa</taxon>
        <taxon>Ecdysozoa</taxon>
        <taxon>Arthropoda</taxon>
        <taxon>Hexapoda</taxon>
        <taxon>Insecta</taxon>
        <taxon>Pterygota</taxon>
        <taxon>Neoptera</taxon>
        <taxon>Endopterygota</taxon>
        <taxon>Lepidoptera</taxon>
        <taxon>Glossata</taxon>
        <taxon>Ditrysia</taxon>
        <taxon>Papilionoidea</taxon>
        <taxon>Nymphalidae</taxon>
        <taxon>Heliconiinae</taxon>
        <taxon>Argynnini</taxon>
        <taxon>Brenthis</taxon>
    </lineage>
</organism>
<dbReference type="InterPro" id="IPR052462">
    <property type="entry name" value="SLIRP/GR-RBP-like"/>
</dbReference>
<accession>A0A8J9V7B1</accession>
<dbReference type="AlphaFoldDB" id="A0A8J9V7B1"/>
<dbReference type="InterPro" id="IPR000504">
    <property type="entry name" value="RRM_dom"/>
</dbReference>
<dbReference type="Proteomes" id="UP000838878">
    <property type="component" value="Chromosome 2"/>
</dbReference>
<dbReference type="PROSITE" id="PS50102">
    <property type="entry name" value="RRM"/>
    <property type="match status" value="2"/>
</dbReference>
<feature type="compositionally biased region" description="Acidic residues" evidence="3">
    <location>
        <begin position="214"/>
        <end position="224"/>
    </location>
</feature>
<dbReference type="Gene3D" id="3.30.70.330">
    <property type="match status" value="2"/>
</dbReference>
<gene>
    <name evidence="5" type="ORF">BINO364_LOCUS7438</name>
</gene>
<dbReference type="PANTHER" id="PTHR48027">
    <property type="entry name" value="HETEROGENEOUS NUCLEAR RIBONUCLEOPROTEIN 87F-RELATED"/>
    <property type="match status" value="1"/>
</dbReference>
<feature type="compositionally biased region" description="Basic residues" evidence="3">
    <location>
        <begin position="271"/>
        <end position="281"/>
    </location>
</feature>
<protein>
    <recommendedName>
        <fullName evidence="4">RRM domain-containing protein</fullName>
    </recommendedName>
</protein>
<dbReference type="CDD" id="cd12394">
    <property type="entry name" value="RRM1_RBM34"/>
    <property type="match status" value="1"/>
</dbReference>
<evidence type="ECO:0000313" key="6">
    <source>
        <dbReference type="Proteomes" id="UP000838878"/>
    </source>
</evidence>
<dbReference type="EMBL" id="OV170222">
    <property type="protein sequence ID" value="CAH0721325.1"/>
    <property type="molecule type" value="Genomic_DNA"/>
</dbReference>
<feature type="compositionally biased region" description="Acidic residues" evidence="3">
    <location>
        <begin position="301"/>
        <end position="318"/>
    </location>
</feature>
<feature type="compositionally biased region" description="Low complexity" evidence="3">
    <location>
        <begin position="553"/>
        <end position="605"/>
    </location>
</feature>
<feature type="domain" description="RRM" evidence="4">
    <location>
        <begin position="360"/>
        <end position="455"/>
    </location>
</feature>
<dbReference type="InterPro" id="IPR012677">
    <property type="entry name" value="Nucleotide-bd_a/b_plait_sf"/>
</dbReference>
<dbReference type="Pfam" id="PF00076">
    <property type="entry name" value="RRM_1"/>
    <property type="match status" value="1"/>
</dbReference>
<feature type="compositionally biased region" description="Polar residues" evidence="3">
    <location>
        <begin position="225"/>
        <end position="235"/>
    </location>
</feature>
<feature type="compositionally biased region" description="Basic and acidic residues" evidence="3">
    <location>
        <begin position="132"/>
        <end position="141"/>
    </location>
</feature>
<dbReference type="CDD" id="cd12395">
    <property type="entry name" value="RRM2_RBM34"/>
    <property type="match status" value="1"/>
</dbReference>
<feature type="compositionally biased region" description="Basic residues" evidence="3">
    <location>
        <begin position="679"/>
        <end position="693"/>
    </location>
</feature>
<reference evidence="5" key="1">
    <citation type="submission" date="2021-12" db="EMBL/GenBank/DDBJ databases">
        <authorList>
            <person name="Martin H S."/>
        </authorList>
    </citation>
    <scope>NUCLEOTIDE SEQUENCE</scope>
</reference>
<feature type="compositionally biased region" description="Basic residues" evidence="3">
    <location>
        <begin position="198"/>
        <end position="207"/>
    </location>
</feature>
<keyword evidence="1 2" id="KW-0694">RNA-binding</keyword>
<feature type="compositionally biased region" description="Basic and acidic residues" evidence="3">
    <location>
        <begin position="175"/>
        <end position="186"/>
    </location>
</feature>
<feature type="compositionally biased region" description="Polar residues" evidence="3">
    <location>
        <begin position="260"/>
        <end position="270"/>
    </location>
</feature>
<keyword evidence="6" id="KW-1185">Reference proteome</keyword>
<feature type="region of interest" description="Disordered" evidence="3">
    <location>
        <begin position="15"/>
        <end position="43"/>
    </location>
</feature>
<feature type="non-terminal residue" evidence="5">
    <location>
        <position position="702"/>
    </location>
</feature>